<evidence type="ECO:0000313" key="4">
    <source>
        <dbReference type="Proteomes" id="UP000746503"/>
    </source>
</evidence>
<dbReference type="RefSeq" id="WP_167932940.1">
    <property type="nucleotide sequence ID" value="NZ_JAAVJB010000050.1"/>
</dbReference>
<evidence type="ECO:0000259" key="2">
    <source>
        <dbReference type="Pfam" id="PF04149"/>
    </source>
</evidence>
<keyword evidence="4" id="KW-1185">Reference proteome</keyword>
<proteinExistence type="predicted"/>
<feature type="domain" description="DUF397" evidence="2">
    <location>
        <begin position="9"/>
        <end position="44"/>
    </location>
</feature>
<gene>
    <name evidence="3" type="ORF">HCJ92_08950</name>
</gene>
<evidence type="ECO:0000256" key="1">
    <source>
        <dbReference type="SAM" id="MobiDB-lite"/>
    </source>
</evidence>
<dbReference type="EMBL" id="JAAVJB010000050">
    <property type="protein sequence ID" value="NJP66414.1"/>
    <property type="molecule type" value="Genomic_DNA"/>
</dbReference>
<reference evidence="3 4" key="1">
    <citation type="submission" date="2020-03" db="EMBL/GenBank/DDBJ databases">
        <title>Draft genome of Streptomyces sp. ventii, isolated from the Axial Seamount in the Pacific Ocean, and resequencing of the two type strains Streptomyces lonarensis strain NCL 716 and Streptomyces bohaiensis strain 11A07.</title>
        <authorList>
            <person name="Loughran R.M."/>
            <person name="Pfannmuller K.M."/>
            <person name="Wasson B.J."/>
            <person name="Deadmond M.C."/>
            <person name="Paddock B.E."/>
            <person name="Koyack M.J."/>
            <person name="Gallegos D.A."/>
            <person name="Mitchell E.A."/>
            <person name="Ushijima B."/>
            <person name="Saw J.H."/>
            <person name="Mcphail K.L."/>
            <person name="Videau P."/>
        </authorList>
    </citation>
    <scope>NUCLEOTIDE SEQUENCE [LARGE SCALE GENOMIC DNA]</scope>
    <source>
        <strain evidence="4">5675061</strain>
    </source>
</reference>
<comment type="caution">
    <text evidence="3">The sequence shown here is derived from an EMBL/GenBank/DDBJ whole genome shotgun (WGS) entry which is preliminary data.</text>
</comment>
<dbReference type="Proteomes" id="UP000746503">
    <property type="component" value="Unassembled WGS sequence"/>
</dbReference>
<feature type="region of interest" description="Disordered" evidence="1">
    <location>
        <begin position="45"/>
        <end position="66"/>
    </location>
</feature>
<dbReference type="Pfam" id="PF04149">
    <property type="entry name" value="DUF397"/>
    <property type="match status" value="1"/>
</dbReference>
<dbReference type="InterPro" id="IPR007278">
    <property type="entry name" value="DUF397"/>
</dbReference>
<name>A0ABX1AGV5_9ACTN</name>
<evidence type="ECO:0000313" key="3">
    <source>
        <dbReference type="EMBL" id="NJP66414.1"/>
    </source>
</evidence>
<accession>A0ABX1AGV5</accession>
<protein>
    <submittedName>
        <fullName evidence="3">DUF397 domain-containing protein</fullName>
    </submittedName>
</protein>
<sequence length="66" mass="7071">MTTTADVTRWVTSSYSNTDGSCVEWAPGIASNTGAVPVRDSKHLAFTSPQPTLPATPRNPGCYEDR</sequence>
<organism evidence="3 4">
    <name type="scientific">Streptomyces spiramenti</name>
    <dbReference type="NCBI Taxonomy" id="2720606"/>
    <lineage>
        <taxon>Bacteria</taxon>
        <taxon>Bacillati</taxon>
        <taxon>Actinomycetota</taxon>
        <taxon>Actinomycetes</taxon>
        <taxon>Kitasatosporales</taxon>
        <taxon>Streptomycetaceae</taxon>
        <taxon>Streptomyces</taxon>
    </lineage>
</organism>